<proteinExistence type="predicted"/>
<dbReference type="EMBL" id="SBKP01000001">
    <property type="protein sequence ID" value="RXR31072.1"/>
    <property type="molecule type" value="Genomic_DNA"/>
</dbReference>
<sequence>MVGLPETREGDSAAVQPDPGVNTAMQIPRTDAAGQPSSHPAPVALTPAAGAPSIANTLGQQVVDMGISGQWINDIARQIASISANPGHGSFRIASQELGAVQVDIAPASAGGGSDILMRVDSDAAFAALNEDKERLMQDARMASVRIGELRIDRLAAPQEAARGDMGGNTQQQNPANPQQGNQSSQSQTSAQTGGNGGQQQSRPDAASLAGQNQGGNSPKAPFTTTVMRGADADEATGPMRSGRGDSARYA</sequence>
<name>A0A4Q1KMW3_9SPHN</name>
<feature type="region of interest" description="Disordered" evidence="1">
    <location>
        <begin position="162"/>
        <end position="251"/>
    </location>
</feature>
<keyword evidence="3" id="KW-1185">Reference proteome</keyword>
<dbReference type="Proteomes" id="UP000290958">
    <property type="component" value="Unassembled WGS sequence"/>
</dbReference>
<feature type="compositionally biased region" description="Basic and acidic residues" evidence="1">
    <location>
        <begin position="1"/>
        <end position="11"/>
    </location>
</feature>
<evidence type="ECO:0000256" key="1">
    <source>
        <dbReference type="SAM" id="MobiDB-lite"/>
    </source>
</evidence>
<evidence type="ECO:0000313" key="2">
    <source>
        <dbReference type="EMBL" id="RXR31072.1"/>
    </source>
</evidence>
<dbReference type="AlphaFoldDB" id="A0A4Q1KMW3"/>
<organism evidence="2 3">
    <name type="scientific">Sphingobium fluviale</name>
    <dbReference type="NCBI Taxonomy" id="2506423"/>
    <lineage>
        <taxon>Bacteria</taxon>
        <taxon>Pseudomonadati</taxon>
        <taxon>Pseudomonadota</taxon>
        <taxon>Alphaproteobacteria</taxon>
        <taxon>Sphingomonadales</taxon>
        <taxon>Sphingomonadaceae</taxon>
        <taxon>Sphingobium</taxon>
    </lineage>
</organism>
<evidence type="ECO:0008006" key="4">
    <source>
        <dbReference type="Google" id="ProtNLM"/>
    </source>
</evidence>
<accession>A0A4Q1KMW3</accession>
<reference evidence="3" key="1">
    <citation type="submission" date="2019-01" db="EMBL/GenBank/DDBJ databases">
        <title>Cytophagaceae bacterium strain CAR-16.</title>
        <authorList>
            <person name="Chen W.-M."/>
        </authorList>
    </citation>
    <scope>NUCLEOTIDE SEQUENCE [LARGE SCALE GENOMIC DNA]</scope>
    <source>
        <strain evidence="3">CHR27</strain>
    </source>
</reference>
<feature type="region of interest" description="Disordered" evidence="1">
    <location>
        <begin position="1"/>
        <end position="42"/>
    </location>
</feature>
<feature type="compositionally biased region" description="Polar residues" evidence="1">
    <location>
        <begin position="210"/>
        <end position="227"/>
    </location>
</feature>
<comment type="caution">
    <text evidence="2">The sequence shown here is derived from an EMBL/GenBank/DDBJ whole genome shotgun (WGS) entry which is preliminary data.</text>
</comment>
<protein>
    <recommendedName>
        <fullName evidence="4">Flagellar hook-length control protein FliK</fullName>
    </recommendedName>
</protein>
<evidence type="ECO:0000313" key="3">
    <source>
        <dbReference type="Proteomes" id="UP000290958"/>
    </source>
</evidence>
<gene>
    <name evidence="2" type="ORF">EQG66_02005</name>
</gene>
<dbReference type="OrthoDB" id="7478760at2"/>
<feature type="compositionally biased region" description="Low complexity" evidence="1">
    <location>
        <begin position="168"/>
        <end position="193"/>
    </location>
</feature>